<dbReference type="RefSeq" id="WP_344542802.1">
    <property type="nucleotide sequence ID" value="NZ_BAAATD010000005.1"/>
</dbReference>
<accession>A0ABP6C6I3</accession>
<dbReference type="SUPFAM" id="SSF54292">
    <property type="entry name" value="2Fe-2S ferredoxin-like"/>
    <property type="match status" value="1"/>
</dbReference>
<organism evidence="5 6">
    <name type="scientific">Actinomadura fulvescens</name>
    <dbReference type="NCBI Taxonomy" id="46160"/>
    <lineage>
        <taxon>Bacteria</taxon>
        <taxon>Bacillati</taxon>
        <taxon>Actinomycetota</taxon>
        <taxon>Actinomycetes</taxon>
        <taxon>Streptosporangiales</taxon>
        <taxon>Thermomonosporaceae</taxon>
        <taxon>Actinomadura</taxon>
    </lineage>
</organism>
<dbReference type="InterPro" id="IPR012675">
    <property type="entry name" value="Beta-grasp_dom_sf"/>
</dbReference>
<keyword evidence="1" id="KW-0808">Transferase</keyword>
<dbReference type="Pfam" id="PF00111">
    <property type="entry name" value="Fer2"/>
    <property type="match status" value="1"/>
</dbReference>
<dbReference type="InterPro" id="IPR001041">
    <property type="entry name" value="2Fe-2S_ferredoxin-type"/>
</dbReference>
<gene>
    <name evidence="5" type="ORF">GCM10010411_39280</name>
</gene>
<name>A0ABP6C6I3_9ACTN</name>
<dbReference type="InterPro" id="IPR000182">
    <property type="entry name" value="GNAT_dom"/>
</dbReference>
<dbReference type="InterPro" id="IPR010167">
    <property type="entry name" value="NH2A_AcTrfase"/>
</dbReference>
<dbReference type="InterPro" id="IPR036010">
    <property type="entry name" value="2Fe-2S_ferredoxin-like_sf"/>
</dbReference>
<dbReference type="PANTHER" id="PTHR30602:SF12">
    <property type="entry name" value="AMINO-ACID ACETYLTRANSFERASE NAGS1, CHLOROPLASTIC-RELATED"/>
    <property type="match status" value="1"/>
</dbReference>
<evidence type="ECO:0000313" key="6">
    <source>
        <dbReference type="Proteomes" id="UP001501509"/>
    </source>
</evidence>
<evidence type="ECO:0000256" key="2">
    <source>
        <dbReference type="ARBA" id="ARBA00023315"/>
    </source>
</evidence>
<evidence type="ECO:0000256" key="1">
    <source>
        <dbReference type="ARBA" id="ARBA00022679"/>
    </source>
</evidence>
<feature type="domain" description="2Fe-2S ferredoxin-type" evidence="3">
    <location>
        <begin position="180"/>
        <end position="262"/>
    </location>
</feature>
<proteinExistence type="predicted"/>
<dbReference type="SUPFAM" id="SSF55729">
    <property type="entry name" value="Acyl-CoA N-acyltransferases (Nat)"/>
    <property type="match status" value="1"/>
</dbReference>
<dbReference type="PROSITE" id="PS00197">
    <property type="entry name" value="2FE2S_FER_1"/>
    <property type="match status" value="1"/>
</dbReference>
<dbReference type="CDD" id="cd04301">
    <property type="entry name" value="NAT_SF"/>
    <property type="match status" value="1"/>
</dbReference>
<sequence length="262" mass="28663">MTRQRNIDIVLSRGGPDIVDVRFRPASADDVDGVFELSRPFMKSGALITRERGFFDERAEEFFVLDVGGVLAGCAGLSRVGDIAEIFNVAVAEQWQGLGMGRILLACMLGAARREGYDGVILFSRTTTRWFERQGFEPADPSTLPTDRVALLDASRGSTMLRRTIPPVGSGEVLEALTAPQVRFARSGGEYTWEWEHDSLLRFAEHHGIDTESLCWAGVCGTCATGLKQGSVVYHMPPEAKPENGEVLLCVSQPATDVVLDR</sequence>
<dbReference type="Gene3D" id="3.10.20.30">
    <property type="match status" value="1"/>
</dbReference>
<dbReference type="Proteomes" id="UP001501509">
    <property type="component" value="Unassembled WGS sequence"/>
</dbReference>
<dbReference type="PANTHER" id="PTHR30602">
    <property type="entry name" value="AMINO-ACID ACETYLTRANSFERASE"/>
    <property type="match status" value="1"/>
</dbReference>
<dbReference type="CDD" id="cd00207">
    <property type="entry name" value="fer2"/>
    <property type="match status" value="1"/>
</dbReference>
<feature type="domain" description="N-acetyltransferase" evidence="4">
    <location>
        <begin position="21"/>
        <end position="166"/>
    </location>
</feature>
<dbReference type="InterPro" id="IPR016181">
    <property type="entry name" value="Acyl_CoA_acyltransferase"/>
</dbReference>
<dbReference type="Gene3D" id="3.40.630.30">
    <property type="match status" value="1"/>
</dbReference>
<dbReference type="PROSITE" id="PS51186">
    <property type="entry name" value="GNAT"/>
    <property type="match status" value="1"/>
</dbReference>
<keyword evidence="2" id="KW-0012">Acyltransferase</keyword>
<evidence type="ECO:0000259" key="3">
    <source>
        <dbReference type="PROSITE" id="PS51085"/>
    </source>
</evidence>
<reference evidence="6" key="1">
    <citation type="journal article" date="2019" name="Int. J. Syst. Evol. Microbiol.">
        <title>The Global Catalogue of Microorganisms (GCM) 10K type strain sequencing project: providing services to taxonomists for standard genome sequencing and annotation.</title>
        <authorList>
            <consortium name="The Broad Institute Genomics Platform"/>
            <consortium name="The Broad Institute Genome Sequencing Center for Infectious Disease"/>
            <person name="Wu L."/>
            <person name="Ma J."/>
        </authorList>
    </citation>
    <scope>NUCLEOTIDE SEQUENCE [LARGE SCALE GENOMIC DNA]</scope>
    <source>
        <strain evidence="6">JCM 6833</strain>
    </source>
</reference>
<dbReference type="InterPro" id="IPR006058">
    <property type="entry name" value="2Fe2S_fd_BS"/>
</dbReference>
<comment type="caution">
    <text evidence="5">The sequence shown here is derived from an EMBL/GenBank/DDBJ whole genome shotgun (WGS) entry which is preliminary data.</text>
</comment>
<dbReference type="Pfam" id="PF00583">
    <property type="entry name" value="Acetyltransf_1"/>
    <property type="match status" value="1"/>
</dbReference>
<evidence type="ECO:0000313" key="5">
    <source>
        <dbReference type="EMBL" id="GAA2601674.1"/>
    </source>
</evidence>
<protein>
    <submittedName>
        <fullName evidence="5">Uncharacterized protein</fullName>
    </submittedName>
</protein>
<dbReference type="EMBL" id="BAAATD010000005">
    <property type="protein sequence ID" value="GAA2601674.1"/>
    <property type="molecule type" value="Genomic_DNA"/>
</dbReference>
<dbReference type="PROSITE" id="PS51085">
    <property type="entry name" value="2FE2S_FER_2"/>
    <property type="match status" value="1"/>
</dbReference>
<evidence type="ECO:0000259" key="4">
    <source>
        <dbReference type="PROSITE" id="PS51186"/>
    </source>
</evidence>
<keyword evidence="6" id="KW-1185">Reference proteome</keyword>